<gene>
    <name evidence="6" type="primary">Aste57867_13457</name>
    <name evidence="5" type="ORF">As57867_013407</name>
    <name evidence="6" type="ORF">ASTE57867_13457</name>
</gene>
<dbReference type="EMBL" id="CAADRA010005474">
    <property type="protein sequence ID" value="VFT90295.1"/>
    <property type="molecule type" value="Genomic_DNA"/>
</dbReference>
<dbReference type="Pfam" id="PF13428">
    <property type="entry name" value="TPR_14"/>
    <property type="match status" value="1"/>
</dbReference>
<keyword evidence="2" id="KW-0802">TPR repeat</keyword>
<dbReference type="PANTHER" id="PTHR46512">
    <property type="entry name" value="PEPTIDYLPROLYL ISOMERASE"/>
    <property type="match status" value="1"/>
</dbReference>
<protein>
    <submittedName>
        <fullName evidence="6">Aste57867_13457 protein</fullName>
    </submittedName>
</protein>
<feature type="compositionally biased region" description="Basic and acidic residues" evidence="3">
    <location>
        <begin position="248"/>
        <end position="261"/>
    </location>
</feature>
<dbReference type="SMART" id="SM00028">
    <property type="entry name" value="TPR"/>
    <property type="match status" value="2"/>
</dbReference>
<reference evidence="5" key="2">
    <citation type="submission" date="2019-06" db="EMBL/GenBank/DDBJ databases">
        <title>Genomics analysis of Aphanomyces spp. identifies a new class of oomycete effector associated with host adaptation.</title>
        <authorList>
            <person name="Gaulin E."/>
        </authorList>
    </citation>
    <scope>NUCLEOTIDE SEQUENCE</scope>
    <source>
        <strain evidence="5">CBS 578.67</strain>
    </source>
</reference>
<dbReference type="Gene3D" id="1.25.40.10">
    <property type="entry name" value="Tetratricopeptide repeat domain"/>
    <property type="match status" value="1"/>
</dbReference>
<evidence type="ECO:0000313" key="7">
    <source>
        <dbReference type="Proteomes" id="UP000332933"/>
    </source>
</evidence>
<keyword evidence="7" id="KW-1185">Reference proteome</keyword>
<dbReference type="EMBL" id="VJMH01005453">
    <property type="protein sequence ID" value="KAF0695746.1"/>
    <property type="molecule type" value="Genomic_DNA"/>
</dbReference>
<accession>A0A485L089</accession>
<dbReference type="AlphaFoldDB" id="A0A485L089"/>
<evidence type="ECO:0000256" key="3">
    <source>
        <dbReference type="SAM" id="MobiDB-lite"/>
    </source>
</evidence>
<sequence>MVDPQLIEALQRVEKPTQKLLKNVIHIEPVQQMLMTFLADNSRSFEDWIWDPKTREVLGRLEAMAQTAGPQLVQSDPTLKTNYEDALLNHIDNMDIGSIVAAAETAKTAGTTHFKQKRFEAALNAFRKAVDLLKSHLESDENDEVRSLFVKCCTNAAICGLKLQMWPTVREFAQAAVARNQDDGKAWYCLAKLFVWEERYDEARDAAENALRVNPTDAQCHHVLAAVEQVQREKEARAAAEQAELQREANRLRQEEEERVAKMPPPVDRNKPRFVALPPPTRAGTPSSLLHMYFQQSKELMTIEYAQLHDPSEGEPPLFECIITNESTQTRLATSRAPNKKKAQAIASEVAILKLWFDRVHADTLHADDAAYVDAHPEIKAQLDAMDFGAVHTDLLDLNVKRATYTGAIFPRDHEAALMPAMYLNQLDAQGKLHMDFDVQDLSDIPNNIQLYRVSAVLNGRVVATDENPSKKAAKHVVAQVALETAIRESRAMFPNETEEDAWAAR</sequence>
<dbReference type="PROSITE" id="PS50005">
    <property type="entry name" value="TPR"/>
    <property type="match status" value="2"/>
</dbReference>
<dbReference type="InterPro" id="IPR050754">
    <property type="entry name" value="FKBP4/5/8-like"/>
</dbReference>
<evidence type="ECO:0000256" key="1">
    <source>
        <dbReference type="PROSITE-ProRule" id="PRU00266"/>
    </source>
</evidence>
<feature type="region of interest" description="Disordered" evidence="3">
    <location>
        <begin position="248"/>
        <end position="281"/>
    </location>
</feature>
<evidence type="ECO:0000313" key="6">
    <source>
        <dbReference type="EMBL" id="VFT90295.1"/>
    </source>
</evidence>
<reference evidence="6 7" key="1">
    <citation type="submission" date="2019-03" db="EMBL/GenBank/DDBJ databases">
        <authorList>
            <person name="Gaulin E."/>
            <person name="Dumas B."/>
        </authorList>
    </citation>
    <scope>NUCLEOTIDE SEQUENCE [LARGE SCALE GENOMIC DNA]</scope>
    <source>
        <strain evidence="6">CBS 568.67</strain>
    </source>
</reference>
<dbReference type="InterPro" id="IPR014720">
    <property type="entry name" value="dsRBD_dom"/>
</dbReference>
<feature type="domain" description="DRBM" evidence="4">
    <location>
        <begin position="285"/>
        <end position="357"/>
    </location>
</feature>
<evidence type="ECO:0000256" key="2">
    <source>
        <dbReference type="PROSITE-ProRule" id="PRU00339"/>
    </source>
</evidence>
<dbReference type="Gene3D" id="3.30.160.20">
    <property type="match status" value="1"/>
</dbReference>
<name>A0A485L089_9STRA</name>
<dbReference type="SUPFAM" id="SSF54768">
    <property type="entry name" value="dsRNA-binding domain-like"/>
    <property type="match status" value="2"/>
</dbReference>
<dbReference type="InterPro" id="IPR011990">
    <property type="entry name" value="TPR-like_helical_dom_sf"/>
</dbReference>
<feature type="repeat" description="TPR" evidence="2">
    <location>
        <begin position="103"/>
        <end position="136"/>
    </location>
</feature>
<feature type="repeat" description="TPR" evidence="2">
    <location>
        <begin position="184"/>
        <end position="217"/>
    </location>
</feature>
<dbReference type="PROSITE" id="PS50137">
    <property type="entry name" value="DS_RBD"/>
    <property type="match status" value="2"/>
</dbReference>
<dbReference type="OrthoDB" id="64332at2759"/>
<evidence type="ECO:0000259" key="4">
    <source>
        <dbReference type="PROSITE" id="PS50137"/>
    </source>
</evidence>
<dbReference type="SUPFAM" id="SSF48452">
    <property type="entry name" value="TPR-like"/>
    <property type="match status" value="1"/>
</dbReference>
<dbReference type="InterPro" id="IPR019734">
    <property type="entry name" value="TPR_rpt"/>
</dbReference>
<feature type="domain" description="DRBM" evidence="4">
    <location>
        <begin position="419"/>
        <end position="488"/>
    </location>
</feature>
<keyword evidence="1" id="KW-0694">RNA-binding</keyword>
<organism evidence="6 7">
    <name type="scientific">Aphanomyces stellatus</name>
    <dbReference type="NCBI Taxonomy" id="120398"/>
    <lineage>
        <taxon>Eukaryota</taxon>
        <taxon>Sar</taxon>
        <taxon>Stramenopiles</taxon>
        <taxon>Oomycota</taxon>
        <taxon>Saprolegniomycetes</taxon>
        <taxon>Saprolegniales</taxon>
        <taxon>Verrucalvaceae</taxon>
        <taxon>Aphanomyces</taxon>
    </lineage>
</organism>
<evidence type="ECO:0000313" key="5">
    <source>
        <dbReference type="EMBL" id="KAF0695746.1"/>
    </source>
</evidence>
<proteinExistence type="predicted"/>
<dbReference type="GO" id="GO:0003723">
    <property type="term" value="F:RNA binding"/>
    <property type="evidence" value="ECO:0007669"/>
    <property type="project" value="UniProtKB-UniRule"/>
</dbReference>
<dbReference type="Proteomes" id="UP000332933">
    <property type="component" value="Unassembled WGS sequence"/>
</dbReference>
<dbReference type="Gene3D" id="1.10.150.160">
    <property type="match status" value="1"/>
</dbReference>